<comment type="caution">
    <text evidence="1">The sequence shown here is derived from an EMBL/GenBank/DDBJ whole genome shotgun (WGS) entry which is preliminary data.</text>
</comment>
<sequence length="83" mass="9643">MEYLFDAYNGDIPEIVLEDEIYPTLESTENCYVAWRCRPIDIISTIMDARNAIRYRTEDISDSELKKMAKEAAADVAIYERLT</sequence>
<gene>
    <name evidence="1" type="ORF">IAC39_03665</name>
</gene>
<dbReference type="EMBL" id="DVLL01000014">
    <property type="protein sequence ID" value="HIT58794.1"/>
    <property type="molecule type" value="Genomic_DNA"/>
</dbReference>
<dbReference type="Proteomes" id="UP000824136">
    <property type="component" value="Unassembled WGS sequence"/>
</dbReference>
<organism evidence="1 2">
    <name type="scientific">Candidatus Faeciplasma pullistercoris</name>
    <dbReference type="NCBI Taxonomy" id="2840800"/>
    <lineage>
        <taxon>Bacteria</taxon>
        <taxon>Bacillati</taxon>
        <taxon>Bacillota</taxon>
        <taxon>Clostridia</taxon>
        <taxon>Eubacteriales</taxon>
        <taxon>Oscillospiraceae</taxon>
        <taxon>Oscillospiraceae incertae sedis</taxon>
        <taxon>Candidatus Faeciplasma</taxon>
    </lineage>
</organism>
<reference evidence="1" key="1">
    <citation type="submission" date="2020-10" db="EMBL/GenBank/DDBJ databases">
        <authorList>
            <person name="Gilroy R."/>
        </authorList>
    </citation>
    <scope>NUCLEOTIDE SEQUENCE</scope>
    <source>
        <strain evidence="1">CHK33-4379</strain>
    </source>
</reference>
<accession>A0A9D1KJE2</accession>
<proteinExistence type="predicted"/>
<evidence type="ECO:0000313" key="2">
    <source>
        <dbReference type="Proteomes" id="UP000824136"/>
    </source>
</evidence>
<evidence type="ECO:0000313" key="1">
    <source>
        <dbReference type="EMBL" id="HIT58794.1"/>
    </source>
</evidence>
<reference evidence="1" key="2">
    <citation type="journal article" date="2021" name="PeerJ">
        <title>Extensive microbial diversity within the chicken gut microbiome revealed by metagenomics and culture.</title>
        <authorList>
            <person name="Gilroy R."/>
            <person name="Ravi A."/>
            <person name="Getino M."/>
            <person name="Pursley I."/>
            <person name="Horton D.L."/>
            <person name="Alikhan N.F."/>
            <person name="Baker D."/>
            <person name="Gharbi K."/>
            <person name="Hall N."/>
            <person name="Watson M."/>
            <person name="Adriaenssens E.M."/>
            <person name="Foster-Nyarko E."/>
            <person name="Jarju S."/>
            <person name="Secka A."/>
            <person name="Antonio M."/>
            <person name="Oren A."/>
            <person name="Chaudhuri R.R."/>
            <person name="La Ragione R."/>
            <person name="Hildebrand F."/>
            <person name="Pallen M.J."/>
        </authorList>
    </citation>
    <scope>NUCLEOTIDE SEQUENCE</scope>
    <source>
        <strain evidence="1">CHK33-4379</strain>
    </source>
</reference>
<dbReference type="AlphaFoldDB" id="A0A9D1KJE2"/>
<protein>
    <submittedName>
        <fullName evidence="1">Uncharacterized protein</fullName>
    </submittedName>
</protein>
<name>A0A9D1KJE2_9FIRM</name>